<protein>
    <submittedName>
        <fullName evidence="1">Uncharacterized protein</fullName>
    </submittedName>
</protein>
<reference evidence="1 2" key="1">
    <citation type="submission" date="2018-06" db="EMBL/GenBank/DDBJ databases">
        <authorList>
            <consortium name="Pathogen Informatics"/>
            <person name="Doyle S."/>
        </authorList>
    </citation>
    <scope>NUCLEOTIDE SEQUENCE [LARGE SCALE GENOMIC DNA]</scope>
    <source>
        <strain evidence="1 2">NCTC12862</strain>
    </source>
</reference>
<dbReference type="AlphaFoldDB" id="A0A380ZG37"/>
<evidence type="ECO:0000313" key="1">
    <source>
        <dbReference type="EMBL" id="SUV45520.1"/>
    </source>
</evidence>
<evidence type="ECO:0000313" key="2">
    <source>
        <dbReference type="Proteomes" id="UP000254950"/>
    </source>
</evidence>
<dbReference type="Proteomes" id="UP000254950">
    <property type="component" value="Unassembled WGS sequence"/>
</dbReference>
<gene>
    <name evidence="1" type="ORF">NCTC12862_01263</name>
</gene>
<sequence>MPFAVVEGCIRGCLCVRDWQMGYVGCDVANALNGFCLEKNCFEKEKQFFLSKKMLEMKITGVEMDIGLCRVLISIENDPLLIIEK</sequence>
<dbReference type="EMBL" id="UFTF01000001">
    <property type="protein sequence ID" value="SUV45520.1"/>
    <property type="molecule type" value="Genomic_DNA"/>
</dbReference>
<accession>A0A380ZG37</accession>
<name>A0A380ZG37_BARDO</name>
<dbReference type="RefSeq" id="WP_004856590.1">
    <property type="nucleotide sequence ID" value="NZ_CACVBH010000001.1"/>
</dbReference>
<organism evidence="1 2">
    <name type="scientific">Bartonella doshiae</name>
    <dbReference type="NCBI Taxonomy" id="33044"/>
    <lineage>
        <taxon>Bacteria</taxon>
        <taxon>Pseudomonadati</taxon>
        <taxon>Pseudomonadota</taxon>
        <taxon>Alphaproteobacteria</taxon>
        <taxon>Hyphomicrobiales</taxon>
        <taxon>Bartonellaceae</taxon>
        <taxon>Bartonella</taxon>
    </lineage>
</organism>
<proteinExistence type="predicted"/>